<dbReference type="InterPro" id="IPR053134">
    <property type="entry name" value="RNA-dir_DNA_polymerase"/>
</dbReference>
<dbReference type="InterPro" id="IPR000477">
    <property type="entry name" value="RT_dom"/>
</dbReference>
<feature type="domain" description="Reverse transcriptase" evidence="1">
    <location>
        <begin position="13"/>
        <end position="116"/>
    </location>
</feature>
<dbReference type="CDD" id="cd01647">
    <property type="entry name" value="RT_LTR"/>
    <property type="match status" value="1"/>
</dbReference>
<sequence length="168" mass="19570">MRMCIDYFQLNKLKIKNKYPLPRIEDLFDQFCGTRYGHYEFLVMPFELTNALAVFMDLINWVFQPYLDKLIVVFIDDLLIDSKPKIGNDEHLHIVEVSFLGHVVTVEGIQVDHKKIEPESGWEFVVYNNASHVDGKVVAYVSRQLKSHEGNYPTYDLELATIVFALKI</sequence>
<dbReference type="Pfam" id="PF17919">
    <property type="entry name" value="RT_RNaseH_2"/>
    <property type="match status" value="1"/>
</dbReference>
<dbReference type="PANTHER" id="PTHR24559:SF444">
    <property type="entry name" value="REVERSE TRANSCRIPTASE DOMAIN-CONTAINING PROTEIN"/>
    <property type="match status" value="1"/>
</dbReference>
<proteinExistence type="predicted"/>
<dbReference type="GO" id="GO:0004519">
    <property type="term" value="F:endonuclease activity"/>
    <property type="evidence" value="ECO:0007669"/>
    <property type="project" value="UniProtKB-KW"/>
</dbReference>
<dbReference type="InterPro" id="IPR043128">
    <property type="entry name" value="Rev_trsase/Diguanyl_cyclase"/>
</dbReference>
<comment type="caution">
    <text evidence="3">The sequence shown here is derived from an EMBL/GenBank/DDBJ whole genome shotgun (WGS) entry which is preliminary data.</text>
</comment>
<evidence type="ECO:0000259" key="1">
    <source>
        <dbReference type="Pfam" id="PF00078"/>
    </source>
</evidence>
<organism evidence="3 4">
    <name type="scientific">Gossypium australe</name>
    <dbReference type="NCBI Taxonomy" id="47621"/>
    <lineage>
        <taxon>Eukaryota</taxon>
        <taxon>Viridiplantae</taxon>
        <taxon>Streptophyta</taxon>
        <taxon>Embryophyta</taxon>
        <taxon>Tracheophyta</taxon>
        <taxon>Spermatophyta</taxon>
        <taxon>Magnoliopsida</taxon>
        <taxon>eudicotyledons</taxon>
        <taxon>Gunneridae</taxon>
        <taxon>Pentapetalae</taxon>
        <taxon>rosids</taxon>
        <taxon>malvids</taxon>
        <taxon>Malvales</taxon>
        <taxon>Malvaceae</taxon>
        <taxon>Malvoideae</taxon>
        <taxon>Gossypium</taxon>
    </lineage>
</organism>
<accession>A0A5B6VW57</accession>
<protein>
    <submittedName>
        <fullName evidence="3">DNA/RNA polymerases superfamily protein</fullName>
    </submittedName>
</protein>
<dbReference type="AlphaFoldDB" id="A0A5B6VW57"/>
<gene>
    <name evidence="3" type="ORF">EPI10_023600</name>
</gene>
<dbReference type="Pfam" id="PF00078">
    <property type="entry name" value="RVT_1"/>
    <property type="match status" value="1"/>
</dbReference>
<dbReference type="GO" id="GO:0003964">
    <property type="term" value="F:RNA-directed DNA polymerase activity"/>
    <property type="evidence" value="ECO:0007669"/>
    <property type="project" value="UniProtKB-KW"/>
</dbReference>
<dbReference type="Gene3D" id="3.30.70.270">
    <property type="match status" value="1"/>
</dbReference>
<dbReference type="GO" id="GO:0016787">
    <property type="term" value="F:hydrolase activity"/>
    <property type="evidence" value="ECO:0007669"/>
    <property type="project" value="UniProtKB-KW"/>
</dbReference>
<reference evidence="4" key="1">
    <citation type="journal article" date="2019" name="Plant Biotechnol. J.">
        <title>Genome sequencing of the Australian wild diploid species Gossypium australe highlights disease resistance and delayed gland morphogenesis.</title>
        <authorList>
            <person name="Cai Y."/>
            <person name="Cai X."/>
            <person name="Wang Q."/>
            <person name="Wang P."/>
            <person name="Zhang Y."/>
            <person name="Cai C."/>
            <person name="Xu Y."/>
            <person name="Wang K."/>
            <person name="Zhou Z."/>
            <person name="Wang C."/>
            <person name="Geng S."/>
            <person name="Li B."/>
            <person name="Dong Q."/>
            <person name="Hou Y."/>
            <person name="Wang H."/>
            <person name="Ai P."/>
            <person name="Liu Z."/>
            <person name="Yi F."/>
            <person name="Sun M."/>
            <person name="An G."/>
            <person name="Cheng J."/>
            <person name="Zhang Y."/>
            <person name="Shi Q."/>
            <person name="Xie Y."/>
            <person name="Shi X."/>
            <person name="Chang Y."/>
            <person name="Huang F."/>
            <person name="Chen Y."/>
            <person name="Hong S."/>
            <person name="Mi L."/>
            <person name="Sun Q."/>
            <person name="Zhang L."/>
            <person name="Zhou B."/>
            <person name="Peng R."/>
            <person name="Zhang X."/>
            <person name="Liu F."/>
        </authorList>
    </citation>
    <scope>NUCLEOTIDE SEQUENCE [LARGE SCALE GENOMIC DNA]</scope>
    <source>
        <strain evidence="4">cv. PA1801</strain>
    </source>
</reference>
<dbReference type="EMBL" id="SMMG02000005">
    <property type="protein sequence ID" value="KAA3473198.1"/>
    <property type="molecule type" value="Genomic_DNA"/>
</dbReference>
<name>A0A5B6VW57_9ROSI</name>
<feature type="domain" description="Reverse transcriptase/retrotransposon-derived protein RNase H-like" evidence="2">
    <location>
        <begin position="131"/>
        <end position="167"/>
    </location>
</feature>
<dbReference type="InterPro" id="IPR043502">
    <property type="entry name" value="DNA/RNA_pol_sf"/>
</dbReference>
<dbReference type="PANTHER" id="PTHR24559">
    <property type="entry name" value="TRANSPOSON TY3-I GAG-POL POLYPROTEIN"/>
    <property type="match status" value="1"/>
</dbReference>
<evidence type="ECO:0000259" key="2">
    <source>
        <dbReference type="Pfam" id="PF17919"/>
    </source>
</evidence>
<dbReference type="InterPro" id="IPR041577">
    <property type="entry name" value="RT_RNaseH_2"/>
</dbReference>
<dbReference type="SUPFAM" id="SSF56672">
    <property type="entry name" value="DNA/RNA polymerases"/>
    <property type="match status" value="1"/>
</dbReference>
<keyword evidence="4" id="KW-1185">Reference proteome</keyword>
<evidence type="ECO:0000313" key="4">
    <source>
        <dbReference type="Proteomes" id="UP000325315"/>
    </source>
</evidence>
<dbReference type="Proteomes" id="UP000325315">
    <property type="component" value="Unassembled WGS sequence"/>
</dbReference>
<evidence type="ECO:0000313" key="3">
    <source>
        <dbReference type="EMBL" id="KAA3473198.1"/>
    </source>
</evidence>